<proteinExistence type="predicted"/>
<dbReference type="OrthoDB" id="7675570at2"/>
<name>A0A857CBE8_9HYPH</name>
<evidence type="ECO:0000256" key="1">
    <source>
        <dbReference type="SAM" id="MobiDB-lite"/>
    </source>
</evidence>
<dbReference type="KEGG" id="siw:GH266_17900"/>
<dbReference type="EMBL" id="CP046908">
    <property type="protein sequence ID" value="QGZ36195.1"/>
    <property type="molecule type" value="Genomic_DNA"/>
</dbReference>
<dbReference type="InterPro" id="IPR009282">
    <property type="entry name" value="DUF937"/>
</dbReference>
<dbReference type="Pfam" id="PF06078">
    <property type="entry name" value="DUF937"/>
    <property type="match status" value="1"/>
</dbReference>
<organism evidence="2 3">
    <name type="scientific">Stappia indica</name>
    <dbReference type="NCBI Taxonomy" id="538381"/>
    <lineage>
        <taxon>Bacteria</taxon>
        <taxon>Pseudomonadati</taxon>
        <taxon>Pseudomonadota</taxon>
        <taxon>Alphaproteobacteria</taxon>
        <taxon>Hyphomicrobiales</taxon>
        <taxon>Stappiaceae</taxon>
        <taxon>Stappia</taxon>
    </lineage>
</organism>
<dbReference type="RefSeq" id="WP_158195039.1">
    <property type="nucleotide sequence ID" value="NZ_CP046908.1"/>
</dbReference>
<feature type="region of interest" description="Disordered" evidence="1">
    <location>
        <begin position="184"/>
        <end position="220"/>
    </location>
</feature>
<evidence type="ECO:0000313" key="3">
    <source>
        <dbReference type="Proteomes" id="UP000435648"/>
    </source>
</evidence>
<reference evidence="2 3" key="1">
    <citation type="submission" date="2019-12" db="EMBL/GenBank/DDBJ databases">
        <title>The genome of Stappia indica PHM037.</title>
        <authorList>
            <person name="Kacar D."/>
            <person name="Galan B."/>
            <person name="Canedo L."/>
            <person name="Rodriguez P."/>
            <person name="de la Calle F."/>
            <person name="Garcia J.L."/>
        </authorList>
    </citation>
    <scope>NUCLEOTIDE SEQUENCE [LARGE SCALE GENOMIC DNA]</scope>
    <source>
        <strain evidence="2 3">PHM037</strain>
    </source>
</reference>
<sequence>MTESFPALGAFDPAAVGEAMRRQFGWGESDVARAAEALMPAALAGMRRYAASPSALEGLLALMPGPGRAAALPDPSALVGEPLALIFGPSEVQRSIAEYVAQQTGLELPGVETMMPVVATLALGQAARRFTVGPARELLDAFLAGYARGRPKPVPNPMRVMAPYTEAMRSFWDGYLGLVGAATATGAAAQEQEQEEPPAPEPAPEPEPVDEPAAESAADAGSAFVDSWLSLGRDIQERQIRSFETLFEQASSAKKD</sequence>
<dbReference type="AlphaFoldDB" id="A0A857CBE8"/>
<evidence type="ECO:0000313" key="2">
    <source>
        <dbReference type="EMBL" id="QGZ36195.1"/>
    </source>
</evidence>
<evidence type="ECO:0008006" key="4">
    <source>
        <dbReference type="Google" id="ProtNLM"/>
    </source>
</evidence>
<gene>
    <name evidence="2" type="ORF">GH266_17900</name>
</gene>
<dbReference type="Proteomes" id="UP000435648">
    <property type="component" value="Chromosome"/>
</dbReference>
<accession>A0A857CBE8</accession>
<protein>
    <recommendedName>
        <fullName evidence="4">DUF937 domain-containing protein</fullName>
    </recommendedName>
</protein>